<gene>
    <name evidence="1" type="ORF">H9639_02895</name>
</gene>
<evidence type="ECO:0008006" key="3">
    <source>
        <dbReference type="Google" id="ProtNLM"/>
    </source>
</evidence>
<protein>
    <recommendedName>
        <fullName evidence="3">Secreted protein</fullName>
    </recommendedName>
</protein>
<accession>A0ABR8UNU7</accession>
<keyword evidence="2" id="KW-1185">Reference proteome</keyword>
<name>A0ABR8UNU7_9MICC</name>
<proteinExistence type="predicted"/>
<reference evidence="1 2" key="1">
    <citation type="submission" date="2020-08" db="EMBL/GenBank/DDBJ databases">
        <title>A Genomic Blueprint of the Chicken Gut Microbiome.</title>
        <authorList>
            <person name="Gilroy R."/>
            <person name="Ravi A."/>
            <person name="Getino M."/>
            <person name="Pursley I."/>
            <person name="Horton D.L."/>
            <person name="Alikhan N.-F."/>
            <person name="Baker D."/>
            <person name="Gharbi K."/>
            <person name="Hall N."/>
            <person name="Watson M."/>
            <person name="Adriaenssens E.M."/>
            <person name="Foster-Nyarko E."/>
            <person name="Jarju S."/>
            <person name="Secka A."/>
            <person name="Antonio M."/>
            <person name="Oren A."/>
            <person name="Chaudhuri R."/>
            <person name="La Ragione R.M."/>
            <person name="Hildebrand F."/>
            <person name="Pallen M.J."/>
        </authorList>
    </citation>
    <scope>NUCLEOTIDE SEQUENCE [LARGE SCALE GENOMIC DNA]</scope>
    <source>
        <strain evidence="1 2">Sa2CUA1</strain>
    </source>
</reference>
<sequence length="84" mass="9143">MIKRVFWMSIGITIGVIAVRRLSEARETLGPAGLNRAVGSATDTVHYFTDAFRDAMNQREGELRSALGLETTDTVAGTMSAARR</sequence>
<dbReference type="Proteomes" id="UP000609874">
    <property type="component" value="Unassembled WGS sequence"/>
</dbReference>
<comment type="caution">
    <text evidence="1">The sequence shown here is derived from an EMBL/GenBank/DDBJ whole genome shotgun (WGS) entry which is preliminary data.</text>
</comment>
<evidence type="ECO:0000313" key="2">
    <source>
        <dbReference type="Proteomes" id="UP000609874"/>
    </source>
</evidence>
<evidence type="ECO:0000313" key="1">
    <source>
        <dbReference type="EMBL" id="MBD7994242.1"/>
    </source>
</evidence>
<organism evidence="1 2">
    <name type="scientific">Arthrobacter gallicola</name>
    <dbReference type="NCBI Taxonomy" id="2762225"/>
    <lineage>
        <taxon>Bacteria</taxon>
        <taxon>Bacillati</taxon>
        <taxon>Actinomycetota</taxon>
        <taxon>Actinomycetes</taxon>
        <taxon>Micrococcales</taxon>
        <taxon>Micrococcaceae</taxon>
        <taxon>Arthrobacter</taxon>
    </lineage>
</organism>
<dbReference type="RefSeq" id="WP_191806599.1">
    <property type="nucleotide sequence ID" value="NZ_JACSQD010000001.1"/>
</dbReference>
<dbReference type="EMBL" id="JACSQD010000001">
    <property type="protein sequence ID" value="MBD7994242.1"/>
    <property type="molecule type" value="Genomic_DNA"/>
</dbReference>